<sequence length="65" mass="7397">MAGMIAVENGQEAQRDCINDWYFSDQTQSNAYVADIMKDYPSAHPLAILYAILEKKCGSFDYRTQ</sequence>
<proteinExistence type="predicted"/>
<name>A0ABN4WVI8_9HYPH</name>
<protein>
    <submittedName>
        <fullName evidence="1">Uncharacterized protein</fullName>
    </submittedName>
</protein>
<reference evidence="1 2" key="1">
    <citation type="submission" date="2017-02" db="EMBL/GenBank/DDBJ databases">
        <authorList>
            <person name="Jeong S."/>
        </authorList>
    </citation>
    <scope>NUCLEOTIDE SEQUENCE [LARGE SCALE GENOMIC DNA]</scope>
    <source>
        <strain evidence="1 2">RMAR6-6</strain>
    </source>
</reference>
<accession>A0ABN4WVI8</accession>
<dbReference type="EMBL" id="CP019630">
    <property type="protein sequence ID" value="AQQ04119.1"/>
    <property type="molecule type" value="Genomic_DNA"/>
</dbReference>
<gene>
    <name evidence="1" type="ORF">B0E33_11385</name>
</gene>
<dbReference type="Proteomes" id="UP000188174">
    <property type="component" value="Chromosome"/>
</dbReference>
<evidence type="ECO:0000313" key="1">
    <source>
        <dbReference type="EMBL" id="AQQ04119.1"/>
    </source>
</evidence>
<evidence type="ECO:0000313" key="2">
    <source>
        <dbReference type="Proteomes" id="UP000188174"/>
    </source>
</evidence>
<organism evidence="1 2">
    <name type="scientific">Roseibium algicola</name>
    <dbReference type="NCBI Taxonomy" id="2857014"/>
    <lineage>
        <taxon>Bacteria</taxon>
        <taxon>Pseudomonadati</taxon>
        <taxon>Pseudomonadota</taxon>
        <taxon>Alphaproteobacteria</taxon>
        <taxon>Hyphomicrobiales</taxon>
        <taxon>Stappiaceae</taxon>
        <taxon>Roseibium</taxon>
    </lineage>
</organism>
<keyword evidence="2" id="KW-1185">Reference proteome</keyword>